<evidence type="ECO:0000256" key="2">
    <source>
        <dbReference type="ARBA" id="ARBA00022692"/>
    </source>
</evidence>
<feature type="transmembrane region" description="Helical" evidence="5">
    <location>
        <begin position="31"/>
        <end position="55"/>
    </location>
</feature>
<dbReference type="GO" id="GO:0016020">
    <property type="term" value="C:membrane"/>
    <property type="evidence" value="ECO:0007669"/>
    <property type="project" value="UniProtKB-SubCell"/>
</dbReference>
<evidence type="ECO:0000256" key="5">
    <source>
        <dbReference type="SAM" id="Phobius"/>
    </source>
</evidence>
<evidence type="ECO:0000256" key="3">
    <source>
        <dbReference type="ARBA" id="ARBA00022989"/>
    </source>
</evidence>
<feature type="non-terminal residue" evidence="7">
    <location>
        <position position="1"/>
    </location>
</feature>
<organism evidence="7">
    <name type="scientific">marine sediment metagenome</name>
    <dbReference type="NCBI Taxonomy" id="412755"/>
    <lineage>
        <taxon>unclassified sequences</taxon>
        <taxon>metagenomes</taxon>
        <taxon>ecological metagenomes</taxon>
    </lineage>
</organism>
<dbReference type="PANTHER" id="PTHR22773">
    <property type="entry name" value="NADH DEHYDROGENASE"/>
    <property type="match status" value="1"/>
</dbReference>
<feature type="transmembrane region" description="Helical" evidence="5">
    <location>
        <begin position="128"/>
        <end position="149"/>
    </location>
</feature>
<protein>
    <recommendedName>
        <fullName evidence="6">NADH:quinone oxidoreductase/Mrp antiporter transmembrane domain-containing protein</fullName>
    </recommendedName>
</protein>
<feature type="transmembrane region" description="Helical" evidence="5">
    <location>
        <begin position="161"/>
        <end position="182"/>
    </location>
</feature>
<dbReference type="EMBL" id="BART01031575">
    <property type="protein sequence ID" value="GAH15805.1"/>
    <property type="molecule type" value="Genomic_DNA"/>
</dbReference>
<comment type="subcellular location">
    <subcellularLocation>
        <location evidence="1">Membrane</location>
        <topology evidence="1">Multi-pass membrane protein</topology>
    </subcellularLocation>
</comment>
<evidence type="ECO:0000313" key="7">
    <source>
        <dbReference type="EMBL" id="GAH15805.1"/>
    </source>
</evidence>
<keyword evidence="2 5" id="KW-0812">Transmembrane</keyword>
<evidence type="ECO:0000256" key="4">
    <source>
        <dbReference type="ARBA" id="ARBA00023136"/>
    </source>
</evidence>
<keyword evidence="3 5" id="KW-1133">Transmembrane helix</keyword>
<dbReference type="InterPro" id="IPR001750">
    <property type="entry name" value="ND/Mrp_TM"/>
</dbReference>
<evidence type="ECO:0000256" key="1">
    <source>
        <dbReference type="ARBA" id="ARBA00004141"/>
    </source>
</evidence>
<sequence>SLALPGKTQLEEIAQAIQVLSLTGVLASPGLILGVVLMIAGFGFKIAAIPFHMWVPDVYEGAPTPITAYLSVASKAAGFAIILRVFYSAFGLPQWLSLDWGMLFAVLAAIGMTLGNVIAIPQTNIKRMLGYSSIAQAGYLMVGLATVGFSPAADIVGRSSLLFFLASYALTNLGAFIAIIAISNKLNSDQISDYSGMGRRAPLLALALTLCLISLIGMPPAAGFMAKFYIFSGAVQHGLLWLVVIAVINSVISA</sequence>
<dbReference type="AlphaFoldDB" id="X1E5X8"/>
<feature type="transmembrane region" description="Helical" evidence="5">
    <location>
        <begin position="67"/>
        <end position="90"/>
    </location>
</feature>
<feature type="domain" description="NADH:quinone oxidoreductase/Mrp antiporter transmembrane" evidence="6">
    <location>
        <begin position="5"/>
        <end position="253"/>
    </location>
</feature>
<proteinExistence type="predicted"/>
<keyword evidence="4 5" id="KW-0472">Membrane</keyword>
<reference evidence="7" key="1">
    <citation type="journal article" date="2014" name="Front. Microbiol.">
        <title>High frequency of phylogenetically diverse reductive dehalogenase-homologous genes in deep subseafloor sedimentary metagenomes.</title>
        <authorList>
            <person name="Kawai M."/>
            <person name="Futagami T."/>
            <person name="Toyoda A."/>
            <person name="Takaki Y."/>
            <person name="Nishi S."/>
            <person name="Hori S."/>
            <person name="Arai W."/>
            <person name="Tsubouchi T."/>
            <person name="Morono Y."/>
            <person name="Uchiyama I."/>
            <person name="Ito T."/>
            <person name="Fujiyama A."/>
            <person name="Inagaki F."/>
            <person name="Takami H."/>
        </authorList>
    </citation>
    <scope>NUCLEOTIDE SEQUENCE</scope>
    <source>
        <strain evidence="7">Expedition CK06-06</strain>
    </source>
</reference>
<gene>
    <name evidence="7" type="ORF">S01H4_54821</name>
</gene>
<evidence type="ECO:0000259" key="6">
    <source>
        <dbReference type="Pfam" id="PF00361"/>
    </source>
</evidence>
<feature type="transmembrane region" description="Helical" evidence="5">
    <location>
        <begin position="203"/>
        <end position="222"/>
    </location>
</feature>
<dbReference type="Pfam" id="PF00361">
    <property type="entry name" value="Proton_antipo_M"/>
    <property type="match status" value="1"/>
</dbReference>
<accession>X1E5X8</accession>
<feature type="transmembrane region" description="Helical" evidence="5">
    <location>
        <begin position="102"/>
        <end position="121"/>
    </location>
</feature>
<name>X1E5X8_9ZZZZ</name>
<feature type="transmembrane region" description="Helical" evidence="5">
    <location>
        <begin position="228"/>
        <end position="252"/>
    </location>
</feature>
<feature type="non-terminal residue" evidence="7">
    <location>
        <position position="254"/>
    </location>
</feature>
<comment type="caution">
    <text evidence="7">The sequence shown here is derived from an EMBL/GenBank/DDBJ whole genome shotgun (WGS) entry which is preliminary data.</text>
</comment>